<protein>
    <submittedName>
        <fullName evidence="1">Uncharacterized protein</fullName>
    </submittedName>
</protein>
<evidence type="ECO:0000313" key="2">
    <source>
        <dbReference type="Proteomes" id="UP001057452"/>
    </source>
</evidence>
<organism evidence="1 2">
    <name type="scientific">Chaenocephalus aceratus</name>
    <name type="common">Blackfin icefish</name>
    <name type="synonym">Chaenichthys aceratus</name>
    <dbReference type="NCBI Taxonomy" id="36190"/>
    <lineage>
        <taxon>Eukaryota</taxon>
        <taxon>Metazoa</taxon>
        <taxon>Chordata</taxon>
        <taxon>Craniata</taxon>
        <taxon>Vertebrata</taxon>
        <taxon>Euteleostomi</taxon>
        <taxon>Actinopterygii</taxon>
        <taxon>Neopterygii</taxon>
        <taxon>Teleostei</taxon>
        <taxon>Neoteleostei</taxon>
        <taxon>Acanthomorphata</taxon>
        <taxon>Eupercaria</taxon>
        <taxon>Perciformes</taxon>
        <taxon>Notothenioidei</taxon>
        <taxon>Channichthyidae</taxon>
        <taxon>Chaenocephalus</taxon>
    </lineage>
</organism>
<keyword evidence="2" id="KW-1185">Reference proteome</keyword>
<accession>A0ACB9WQU7</accession>
<feature type="non-terminal residue" evidence="1">
    <location>
        <position position="51"/>
    </location>
</feature>
<reference evidence="1" key="1">
    <citation type="submission" date="2022-05" db="EMBL/GenBank/DDBJ databases">
        <title>Chromosome-level genome of Chaenocephalus aceratus.</title>
        <authorList>
            <person name="Park H."/>
        </authorList>
    </citation>
    <scope>NUCLEOTIDE SEQUENCE</scope>
    <source>
        <strain evidence="1">KU_202001</strain>
    </source>
</reference>
<evidence type="ECO:0000313" key="1">
    <source>
        <dbReference type="EMBL" id="KAI4816300.1"/>
    </source>
</evidence>
<proteinExistence type="predicted"/>
<feature type="non-terminal residue" evidence="1">
    <location>
        <position position="1"/>
    </location>
</feature>
<comment type="caution">
    <text evidence="1">The sequence shown here is derived from an EMBL/GenBank/DDBJ whole genome shotgun (WGS) entry which is preliminary data.</text>
</comment>
<dbReference type="EMBL" id="CM043796">
    <property type="protein sequence ID" value="KAI4816300.1"/>
    <property type="molecule type" value="Genomic_DNA"/>
</dbReference>
<gene>
    <name evidence="1" type="ORF">KUCAC02_008630</name>
</gene>
<sequence length="51" mass="5315">GGKQCVLQPTSLVEGSQQGKGVSREDGGHLKDHPTRGDLKARRSVGSSQKG</sequence>
<name>A0ACB9WQU7_CHAAC</name>
<dbReference type="Proteomes" id="UP001057452">
    <property type="component" value="Chromosome 12"/>
</dbReference>